<evidence type="ECO:0000313" key="2">
    <source>
        <dbReference type="Proteomes" id="UP001269081"/>
    </source>
</evidence>
<dbReference type="RefSeq" id="WP_310282677.1">
    <property type="nucleotide sequence ID" value="NZ_JAVDWQ010000012.1"/>
</dbReference>
<evidence type="ECO:0000313" key="1">
    <source>
        <dbReference type="EMBL" id="MDR7211331.1"/>
    </source>
</evidence>
<keyword evidence="2" id="KW-1185">Reference proteome</keyword>
<reference evidence="1 2" key="1">
    <citation type="submission" date="2023-07" db="EMBL/GenBank/DDBJ databases">
        <title>Sorghum-associated microbial communities from plants grown in Nebraska, USA.</title>
        <authorList>
            <person name="Schachtman D."/>
        </authorList>
    </citation>
    <scope>NUCLEOTIDE SEQUENCE [LARGE SCALE GENOMIC DNA]</scope>
    <source>
        <strain evidence="1 2">4129</strain>
    </source>
</reference>
<comment type="caution">
    <text evidence="1">The sequence shown here is derived from an EMBL/GenBank/DDBJ whole genome shotgun (WGS) entry which is preliminary data.</text>
</comment>
<dbReference type="PROSITE" id="PS51257">
    <property type="entry name" value="PROKAR_LIPOPROTEIN"/>
    <property type="match status" value="1"/>
</dbReference>
<gene>
    <name evidence="1" type="ORF">J2W48_003285</name>
</gene>
<name>A0ABU1YCT2_9FLAO</name>
<organism evidence="1 2">
    <name type="scientific">Flavobacterium piscis</name>
    <dbReference type="NCBI Taxonomy" id="1114874"/>
    <lineage>
        <taxon>Bacteria</taxon>
        <taxon>Pseudomonadati</taxon>
        <taxon>Bacteroidota</taxon>
        <taxon>Flavobacteriia</taxon>
        <taxon>Flavobacteriales</taxon>
        <taxon>Flavobacteriaceae</taxon>
        <taxon>Flavobacterium</taxon>
    </lineage>
</organism>
<accession>A0ABU1YCT2</accession>
<sequence length="149" mass="17451">MKKNILSIVVLLFISCNKTTQIEKNIKSKEDLILLFCKQDISVNSISPSTIKYDSLLTSVFEVEKKSKYYNEELDDAYGMKQINDSTSKKWQASIHYDSENKYGANIRNEVTYVIKENIKYYQDSIFNPQFIILSKRDQNKLHEYLGIK</sequence>
<dbReference type="EMBL" id="JAVDWQ010000012">
    <property type="protein sequence ID" value="MDR7211331.1"/>
    <property type="molecule type" value="Genomic_DNA"/>
</dbReference>
<dbReference type="Proteomes" id="UP001269081">
    <property type="component" value="Unassembled WGS sequence"/>
</dbReference>
<proteinExistence type="predicted"/>
<evidence type="ECO:0008006" key="3">
    <source>
        <dbReference type="Google" id="ProtNLM"/>
    </source>
</evidence>
<protein>
    <recommendedName>
        <fullName evidence="3">Lipoprotein</fullName>
    </recommendedName>
</protein>